<keyword evidence="2" id="KW-1185">Reference proteome</keyword>
<protein>
    <submittedName>
        <fullName evidence="1">Uncharacterized protein</fullName>
    </submittedName>
</protein>
<gene>
    <name evidence="1" type="ORF">DL762_001862</name>
</gene>
<proteinExistence type="predicted"/>
<evidence type="ECO:0000313" key="1">
    <source>
        <dbReference type="EMBL" id="RYO92033.1"/>
    </source>
</evidence>
<organism evidence="1 2">
    <name type="scientific">Monosporascus cannonballus</name>
    <dbReference type="NCBI Taxonomy" id="155416"/>
    <lineage>
        <taxon>Eukaryota</taxon>
        <taxon>Fungi</taxon>
        <taxon>Dikarya</taxon>
        <taxon>Ascomycota</taxon>
        <taxon>Pezizomycotina</taxon>
        <taxon>Sordariomycetes</taxon>
        <taxon>Xylariomycetidae</taxon>
        <taxon>Xylariales</taxon>
        <taxon>Xylariales incertae sedis</taxon>
        <taxon>Monosporascus</taxon>
    </lineage>
</organism>
<comment type="caution">
    <text evidence="1">The sequence shown here is derived from an EMBL/GenBank/DDBJ whole genome shotgun (WGS) entry which is preliminary data.</text>
</comment>
<dbReference type="Proteomes" id="UP000294003">
    <property type="component" value="Unassembled WGS sequence"/>
</dbReference>
<sequence>MLSRTTSLSTLRWTSNLPPEVLFCDWEAFWSLEDALKPVQEKLASLHLELLNVDTVVLFSTLTEEMCLCRKLPGSLVDLVIIERWTSPVLESLKARAARAVNHDVRLSNMIVSLLACHLGDLDDLLAVTF</sequence>
<accession>A0ABY0HF71</accession>
<reference evidence="1 2" key="1">
    <citation type="submission" date="2018-06" db="EMBL/GenBank/DDBJ databases">
        <title>Complete Genomes of Monosporascus.</title>
        <authorList>
            <person name="Robinson A.J."/>
            <person name="Natvig D.O."/>
        </authorList>
    </citation>
    <scope>NUCLEOTIDE SEQUENCE [LARGE SCALE GENOMIC DNA]</scope>
    <source>
        <strain evidence="1 2">CBS 609.92</strain>
    </source>
</reference>
<dbReference type="EMBL" id="QJNS01000033">
    <property type="protein sequence ID" value="RYO92033.1"/>
    <property type="molecule type" value="Genomic_DNA"/>
</dbReference>
<evidence type="ECO:0000313" key="2">
    <source>
        <dbReference type="Proteomes" id="UP000294003"/>
    </source>
</evidence>
<name>A0ABY0HF71_9PEZI</name>